<dbReference type="GO" id="GO:0003676">
    <property type="term" value="F:nucleic acid binding"/>
    <property type="evidence" value="ECO:0007669"/>
    <property type="project" value="InterPro"/>
</dbReference>
<dbReference type="Gene3D" id="3.30.420.10">
    <property type="entry name" value="Ribonuclease H-like superfamily/Ribonuclease H"/>
    <property type="match status" value="1"/>
</dbReference>
<dbReference type="HOGENOM" id="CLU_2930366_0_0_2"/>
<proteinExistence type="predicted"/>
<organism evidence="2 3">
    <name type="scientific">Saccharolobus islandicus (strain M.14.25 / Kamchatka #1)</name>
    <name type="common">Sulfolobus islandicus</name>
    <dbReference type="NCBI Taxonomy" id="427317"/>
    <lineage>
        <taxon>Archaea</taxon>
        <taxon>Thermoproteota</taxon>
        <taxon>Thermoprotei</taxon>
        <taxon>Sulfolobales</taxon>
        <taxon>Sulfolobaceae</taxon>
        <taxon>Saccharolobus</taxon>
    </lineage>
</organism>
<dbReference type="InterPro" id="IPR036397">
    <property type="entry name" value="RNaseH_sf"/>
</dbReference>
<dbReference type="Proteomes" id="UP000001350">
    <property type="component" value="Chromosome"/>
</dbReference>
<dbReference type="KEGG" id="sia:M1425_2191"/>
<accession>C3MRY0</accession>
<evidence type="ECO:0000259" key="1">
    <source>
        <dbReference type="Pfam" id="PF13358"/>
    </source>
</evidence>
<dbReference type="Pfam" id="PF13358">
    <property type="entry name" value="DDE_3"/>
    <property type="match status" value="1"/>
</dbReference>
<protein>
    <submittedName>
        <fullName evidence="2">ORF2 in transposon ISC1048</fullName>
    </submittedName>
</protein>
<feature type="domain" description="Tc1-like transposase DDE" evidence="1">
    <location>
        <begin position="16"/>
        <end position="56"/>
    </location>
</feature>
<dbReference type="EMBL" id="CP001400">
    <property type="protein sequence ID" value="ACP38923.1"/>
    <property type="molecule type" value="Genomic_DNA"/>
</dbReference>
<reference evidence="2 3" key="1">
    <citation type="journal article" date="2009" name="Proc. Natl. Acad. Sci. U.S.A.">
        <title>Biogeography of the Sulfolobus islandicus pan-genome.</title>
        <authorList>
            <person name="Reno M.L."/>
            <person name="Held N.L."/>
            <person name="Fields C.J."/>
            <person name="Burke P.V."/>
            <person name="Whitaker R.J."/>
        </authorList>
    </citation>
    <scope>NUCLEOTIDE SEQUENCE [LARGE SCALE GENOMIC DNA]</scope>
    <source>
        <strain evidence="3">M.14.25 / Kamchatka #1</strain>
    </source>
</reference>
<dbReference type="AlphaFoldDB" id="C3MRY0"/>
<name>C3MRY0_SACI4</name>
<dbReference type="InterPro" id="IPR038717">
    <property type="entry name" value="Tc1-like_DDE_dom"/>
</dbReference>
<evidence type="ECO:0000313" key="2">
    <source>
        <dbReference type="EMBL" id="ACP38923.1"/>
    </source>
</evidence>
<evidence type="ECO:0000313" key="3">
    <source>
        <dbReference type="Proteomes" id="UP000001350"/>
    </source>
</evidence>
<sequence length="60" mass="7082">MVNYSPHKTRLEVCGRKGIHPIFAPKYSPEVNMVEVVFKSLKDYMSNKIFYTIKDVKKLY</sequence>
<gene>
    <name evidence="2" type="ordered locus">M1425_2191</name>
</gene>